<dbReference type="AlphaFoldDB" id="A0A2H3CKN0"/>
<reference evidence="3" key="1">
    <citation type="journal article" date="2017" name="Nat. Ecol. Evol.">
        <title>Genome expansion and lineage-specific genetic innovations in the forest pathogenic fungi Armillaria.</title>
        <authorList>
            <person name="Sipos G."/>
            <person name="Prasanna A.N."/>
            <person name="Walter M.C."/>
            <person name="O'Connor E."/>
            <person name="Balint B."/>
            <person name="Krizsan K."/>
            <person name="Kiss B."/>
            <person name="Hess J."/>
            <person name="Varga T."/>
            <person name="Slot J."/>
            <person name="Riley R."/>
            <person name="Boka B."/>
            <person name="Rigling D."/>
            <person name="Barry K."/>
            <person name="Lee J."/>
            <person name="Mihaltcheva S."/>
            <person name="LaButti K."/>
            <person name="Lipzen A."/>
            <person name="Waldron R."/>
            <person name="Moloney N.M."/>
            <person name="Sperisen C."/>
            <person name="Kredics L."/>
            <person name="Vagvoelgyi C."/>
            <person name="Patrignani A."/>
            <person name="Fitzpatrick D."/>
            <person name="Nagy I."/>
            <person name="Doyle S."/>
            <person name="Anderson J.B."/>
            <person name="Grigoriev I.V."/>
            <person name="Gueldener U."/>
            <person name="Muensterkoetter M."/>
            <person name="Nagy L.G."/>
        </authorList>
    </citation>
    <scope>NUCLEOTIDE SEQUENCE [LARGE SCALE GENOMIC DNA]</scope>
    <source>
        <strain evidence="3">Ar21-2</strain>
    </source>
</reference>
<dbReference type="OMA" id="IATKRTM"/>
<keyword evidence="1" id="KW-1133">Transmembrane helix</keyword>
<proteinExistence type="predicted"/>
<keyword evidence="1" id="KW-0812">Transmembrane</keyword>
<feature type="non-terminal residue" evidence="2">
    <location>
        <position position="1"/>
    </location>
</feature>
<dbReference type="InParanoid" id="A0A2H3CKN0"/>
<evidence type="ECO:0000313" key="2">
    <source>
        <dbReference type="EMBL" id="PBK83649.1"/>
    </source>
</evidence>
<sequence>NAKSNSATEKLFNKSGIRWSPLYLLPYFDLSCMIIIDSMHNLFLGLLKEHFRRILGFCVKTKRDKAMSGAVNIDIPDDTHIPLEDKHIKSVKSIKRLLEQPLAEVFSNAQELYKFENKLVAKSHPALFYIANRLSCLDFDISQSIEARDRWMKGLKKRHKIPTNSGKPNRVSGSEGHGKLKADQWRTLGLTYMPISLIRLWAESTEAPERCALLELTMNLVTAIIIATSYETSQENSEAYTHYMIQYRSGLRKLFADYHCHPNHHMALHIGEYLCMYGPVQGWWTFPFERAIGMLERISTNYKAGELRVYFLLPVLTRA</sequence>
<dbReference type="EMBL" id="KZ293705">
    <property type="protein sequence ID" value="PBK83649.1"/>
    <property type="molecule type" value="Genomic_DNA"/>
</dbReference>
<dbReference type="STRING" id="47427.A0A2H3CKN0"/>
<evidence type="ECO:0000256" key="1">
    <source>
        <dbReference type="SAM" id="Phobius"/>
    </source>
</evidence>
<evidence type="ECO:0000313" key="3">
    <source>
        <dbReference type="Proteomes" id="UP000217790"/>
    </source>
</evidence>
<dbReference type="OrthoDB" id="3269001at2759"/>
<accession>A0A2H3CKN0</accession>
<feature type="transmembrane region" description="Helical" evidence="1">
    <location>
        <begin position="24"/>
        <end position="47"/>
    </location>
</feature>
<organism evidence="2 3">
    <name type="scientific">Armillaria gallica</name>
    <name type="common">Bulbous honey fungus</name>
    <name type="synonym">Armillaria bulbosa</name>
    <dbReference type="NCBI Taxonomy" id="47427"/>
    <lineage>
        <taxon>Eukaryota</taxon>
        <taxon>Fungi</taxon>
        <taxon>Dikarya</taxon>
        <taxon>Basidiomycota</taxon>
        <taxon>Agaricomycotina</taxon>
        <taxon>Agaricomycetes</taxon>
        <taxon>Agaricomycetidae</taxon>
        <taxon>Agaricales</taxon>
        <taxon>Marasmiineae</taxon>
        <taxon>Physalacriaceae</taxon>
        <taxon>Armillaria</taxon>
    </lineage>
</organism>
<dbReference type="Proteomes" id="UP000217790">
    <property type="component" value="Unassembled WGS sequence"/>
</dbReference>
<gene>
    <name evidence="2" type="ORF">ARMGADRAFT_944798</name>
</gene>
<protein>
    <recommendedName>
        <fullName evidence="4">DUF4218 domain-containing protein</fullName>
    </recommendedName>
</protein>
<name>A0A2H3CKN0_ARMGA</name>
<keyword evidence="1" id="KW-0472">Membrane</keyword>
<dbReference type="PANTHER" id="PTHR46579:SF1">
    <property type="entry name" value="F5_8 TYPE C DOMAIN-CONTAINING PROTEIN"/>
    <property type="match status" value="1"/>
</dbReference>
<keyword evidence="3" id="KW-1185">Reference proteome</keyword>
<dbReference type="PANTHER" id="PTHR46579">
    <property type="entry name" value="F5/8 TYPE C DOMAIN-CONTAINING PROTEIN-RELATED"/>
    <property type="match status" value="1"/>
</dbReference>
<evidence type="ECO:0008006" key="4">
    <source>
        <dbReference type="Google" id="ProtNLM"/>
    </source>
</evidence>